<comment type="caution">
    <text evidence="9">The sequence shown here is derived from an EMBL/GenBank/DDBJ whole genome shotgun (WGS) entry which is preliminary data.</text>
</comment>
<feature type="transmembrane region" description="Helical" evidence="7">
    <location>
        <begin position="69"/>
        <end position="87"/>
    </location>
</feature>
<comment type="similarity">
    <text evidence="2">Belongs to the MgtC/SapB family.</text>
</comment>
<evidence type="ECO:0000256" key="3">
    <source>
        <dbReference type="ARBA" id="ARBA00022475"/>
    </source>
</evidence>
<feature type="transmembrane region" description="Helical" evidence="7">
    <location>
        <begin position="36"/>
        <end position="53"/>
    </location>
</feature>
<accession>A0A9D1GDG0</accession>
<evidence type="ECO:0000256" key="1">
    <source>
        <dbReference type="ARBA" id="ARBA00004651"/>
    </source>
</evidence>
<gene>
    <name evidence="9" type="ORF">IAD06_01715</name>
</gene>
<evidence type="ECO:0000256" key="2">
    <source>
        <dbReference type="ARBA" id="ARBA00009298"/>
    </source>
</evidence>
<dbReference type="EMBL" id="DVKT01000009">
    <property type="protein sequence ID" value="HIT38746.1"/>
    <property type="molecule type" value="Genomic_DNA"/>
</dbReference>
<keyword evidence="4 7" id="KW-0812">Transmembrane</keyword>
<evidence type="ECO:0000256" key="7">
    <source>
        <dbReference type="SAM" id="Phobius"/>
    </source>
</evidence>
<dbReference type="PANTHER" id="PTHR33778:SF1">
    <property type="entry name" value="MAGNESIUM TRANSPORTER YHID-RELATED"/>
    <property type="match status" value="1"/>
</dbReference>
<reference evidence="9" key="1">
    <citation type="submission" date="2020-10" db="EMBL/GenBank/DDBJ databases">
        <authorList>
            <person name="Gilroy R."/>
        </authorList>
    </citation>
    <scope>NUCLEOTIDE SEQUENCE</scope>
    <source>
        <strain evidence="9">21143</strain>
    </source>
</reference>
<comment type="subcellular location">
    <subcellularLocation>
        <location evidence="1">Cell membrane</location>
        <topology evidence="1">Multi-pass membrane protein</topology>
    </subcellularLocation>
</comment>
<keyword evidence="6 7" id="KW-0472">Membrane</keyword>
<dbReference type="InterPro" id="IPR003416">
    <property type="entry name" value="MgtC/SapB/SrpB/YhiD_fam"/>
</dbReference>
<feature type="transmembrane region" description="Helical" evidence="7">
    <location>
        <begin position="94"/>
        <end position="110"/>
    </location>
</feature>
<evidence type="ECO:0000256" key="4">
    <source>
        <dbReference type="ARBA" id="ARBA00022692"/>
    </source>
</evidence>
<organism evidence="9 10">
    <name type="scientific">Candidatus Caccoplasma intestinavium</name>
    <dbReference type="NCBI Taxonomy" id="2840716"/>
    <lineage>
        <taxon>Bacteria</taxon>
        <taxon>Pseudomonadati</taxon>
        <taxon>Bacteroidota</taxon>
        <taxon>Bacteroidia</taxon>
        <taxon>Bacteroidales</taxon>
        <taxon>Bacteroidaceae</taxon>
        <taxon>Bacteroidaceae incertae sedis</taxon>
        <taxon>Candidatus Caccoplasma</taxon>
    </lineage>
</organism>
<dbReference type="InterPro" id="IPR049177">
    <property type="entry name" value="MgtC_SapB_SrpB_YhiD_N"/>
</dbReference>
<dbReference type="Proteomes" id="UP000886722">
    <property type="component" value="Unassembled WGS sequence"/>
</dbReference>
<evidence type="ECO:0000313" key="9">
    <source>
        <dbReference type="EMBL" id="HIT38746.1"/>
    </source>
</evidence>
<reference evidence="9" key="2">
    <citation type="journal article" date="2021" name="PeerJ">
        <title>Extensive microbial diversity within the chicken gut microbiome revealed by metagenomics and culture.</title>
        <authorList>
            <person name="Gilroy R."/>
            <person name="Ravi A."/>
            <person name="Getino M."/>
            <person name="Pursley I."/>
            <person name="Horton D.L."/>
            <person name="Alikhan N.F."/>
            <person name="Baker D."/>
            <person name="Gharbi K."/>
            <person name="Hall N."/>
            <person name="Watson M."/>
            <person name="Adriaenssens E.M."/>
            <person name="Foster-Nyarko E."/>
            <person name="Jarju S."/>
            <person name="Secka A."/>
            <person name="Antonio M."/>
            <person name="Oren A."/>
            <person name="Chaudhuri R.R."/>
            <person name="La Ragione R."/>
            <person name="Hildebrand F."/>
            <person name="Pallen M.J."/>
        </authorList>
    </citation>
    <scope>NUCLEOTIDE SEQUENCE</scope>
    <source>
        <strain evidence="9">21143</strain>
    </source>
</reference>
<feature type="domain" description="MgtC/SapB/SrpB/YhiD N-terminal" evidence="8">
    <location>
        <begin position="10"/>
        <end position="135"/>
    </location>
</feature>
<evidence type="ECO:0000259" key="8">
    <source>
        <dbReference type="Pfam" id="PF02308"/>
    </source>
</evidence>
<dbReference type="GO" id="GO:0005886">
    <property type="term" value="C:plasma membrane"/>
    <property type="evidence" value="ECO:0007669"/>
    <property type="project" value="UniProtKB-SubCell"/>
</dbReference>
<sequence>MSLELICRPLIAGLLGAIIGLDRAYRAKEAGFRTHFLVCLGSALFMLVSQYGFSDVIQEGVTRFDPGRVAAQVVSGIGFIGAGTIIIHRQFVRGLTTAAGLWATSGIGLATGGGLYWLGIAATAFTLLGLELLTIIFKKTGIHSCCIKFSTGHYENIQKIMEMIRLQEGRITSYDAEERSIGDQKRYFVSIILRYNSPKEEFDIYQYIQQLPDLFIEKIE</sequence>
<proteinExistence type="inferred from homology"/>
<keyword evidence="3" id="KW-1003">Cell membrane</keyword>
<evidence type="ECO:0000256" key="6">
    <source>
        <dbReference type="ARBA" id="ARBA00023136"/>
    </source>
</evidence>
<dbReference type="PRINTS" id="PR01837">
    <property type="entry name" value="MGTCSAPBPROT"/>
</dbReference>
<evidence type="ECO:0000313" key="10">
    <source>
        <dbReference type="Proteomes" id="UP000886722"/>
    </source>
</evidence>
<evidence type="ECO:0000256" key="5">
    <source>
        <dbReference type="ARBA" id="ARBA00022989"/>
    </source>
</evidence>
<keyword evidence="5 7" id="KW-1133">Transmembrane helix</keyword>
<dbReference type="AlphaFoldDB" id="A0A9D1GDG0"/>
<dbReference type="Pfam" id="PF02308">
    <property type="entry name" value="MgtC"/>
    <property type="match status" value="1"/>
</dbReference>
<name>A0A9D1GDG0_9BACT</name>
<dbReference type="PANTHER" id="PTHR33778">
    <property type="entry name" value="PROTEIN MGTC"/>
    <property type="match status" value="1"/>
</dbReference>
<protein>
    <submittedName>
        <fullName evidence="9">MgtC/SapB family protein</fullName>
    </submittedName>
</protein>